<feature type="region of interest" description="Disordered" evidence="1">
    <location>
        <begin position="1"/>
        <end position="101"/>
    </location>
</feature>
<feature type="compositionally biased region" description="Pro residues" evidence="1">
    <location>
        <begin position="75"/>
        <end position="84"/>
    </location>
</feature>
<dbReference type="AlphaFoldDB" id="A0AAV7UZC1"/>
<dbReference type="EMBL" id="JANPWB010000004">
    <property type="protein sequence ID" value="KAJ1194455.1"/>
    <property type="molecule type" value="Genomic_DNA"/>
</dbReference>
<name>A0AAV7UZC1_PLEWA</name>
<keyword evidence="3" id="KW-1185">Reference proteome</keyword>
<accession>A0AAV7UZC1</accession>
<evidence type="ECO:0000313" key="2">
    <source>
        <dbReference type="EMBL" id="KAJ1194455.1"/>
    </source>
</evidence>
<organism evidence="2 3">
    <name type="scientific">Pleurodeles waltl</name>
    <name type="common">Iberian ribbed newt</name>
    <dbReference type="NCBI Taxonomy" id="8319"/>
    <lineage>
        <taxon>Eukaryota</taxon>
        <taxon>Metazoa</taxon>
        <taxon>Chordata</taxon>
        <taxon>Craniata</taxon>
        <taxon>Vertebrata</taxon>
        <taxon>Euteleostomi</taxon>
        <taxon>Amphibia</taxon>
        <taxon>Batrachia</taxon>
        <taxon>Caudata</taxon>
        <taxon>Salamandroidea</taxon>
        <taxon>Salamandridae</taxon>
        <taxon>Pleurodelinae</taxon>
        <taxon>Pleurodeles</taxon>
    </lineage>
</organism>
<dbReference type="Proteomes" id="UP001066276">
    <property type="component" value="Chromosome 2_2"/>
</dbReference>
<reference evidence="2" key="1">
    <citation type="journal article" date="2022" name="bioRxiv">
        <title>Sequencing and chromosome-scale assembly of the giantPleurodeles waltlgenome.</title>
        <authorList>
            <person name="Brown T."/>
            <person name="Elewa A."/>
            <person name="Iarovenko S."/>
            <person name="Subramanian E."/>
            <person name="Araus A.J."/>
            <person name="Petzold A."/>
            <person name="Susuki M."/>
            <person name="Suzuki K.-i.T."/>
            <person name="Hayashi T."/>
            <person name="Toyoda A."/>
            <person name="Oliveira C."/>
            <person name="Osipova E."/>
            <person name="Leigh N.D."/>
            <person name="Simon A."/>
            <person name="Yun M.H."/>
        </authorList>
    </citation>
    <scope>NUCLEOTIDE SEQUENCE</scope>
    <source>
        <strain evidence="2">20211129_DDA</strain>
        <tissue evidence="2">Liver</tissue>
    </source>
</reference>
<proteinExistence type="predicted"/>
<feature type="region of interest" description="Disordered" evidence="1">
    <location>
        <begin position="160"/>
        <end position="186"/>
    </location>
</feature>
<evidence type="ECO:0000313" key="3">
    <source>
        <dbReference type="Proteomes" id="UP001066276"/>
    </source>
</evidence>
<sequence length="186" mass="19553">MAPAHRPSWSAARQRGQAGLSRNVPVPGPLLQLSIGPPGRTSPPQGKALLGRCHTLGAPLTGRQAPLPTRKSPRPSAPPCPPGPLLQLSVRPPGRTSPPQGKALLGRLHTLSAPLAGCRARAPSTGKPAALCASASQAPTWHLRVRSLARLRLAGVRLPRSRQCRPGSWASQRGTAGRPLLRQHQN</sequence>
<comment type="caution">
    <text evidence="2">The sequence shown here is derived from an EMBL/GenBank/DDBJ whole genome shotgun (WGS) entry which is preliminary data.</text>
</comment>
<gene>
    <name evidence="2" type="ORF">NDU88_003743</name>
</gene>
<protein>
    <submittedName>
        <fullName evidence="2">Uncharacterized protein</fullName>
    </submittedName>
</protein>
<evidence type="ECO:0000256" key="1">
    <source>
        <dbReference type="SAM" id="MobiDB-lite"/>
    </source>
</evidence>